<dbReference type="EMBL" id="JYDW01000552">
    <property type="protein sequence ID" value="KRZ47827.1"/>
    <property type="molecule type" value="Genomic_DNA"/>
</dbReference>
<dbReference type="OrthoDB" id="10300381at2759"/>
<proteinExistence type="predicted"/>
<accession>A0A0V1KKR6</accession>
<keyword evidence="2" id="KW-1185">Reference proteome</keyword>
<organism evidence="1 2">
    <name type="scientific">Trichinella nativa</name>
    <dbReference type="NCBI Taxonomy" id="6335"/>
    <lineage>
        <taxon>Eukaryota</taxon>
        <taxon>Metazoa</taxon>
        <taxon>Ecdysozoa</taxon>
        <taxon>Nematoda</taxon>
        <taxon>Enoplea</taxon>
        <taxon>Dorylaimia</taxon>
        <taxon>Trichinellida</taxon>
        <taxon>Trichinellidae</taxon>
        <taxon>Trichinella</taxon>
    </lineage>
</organism>
<protein>
    <submittedName>
        <fullName evidence="1">Uncharacterized protein</fullName>
    </submittedName>
</protein>
<gene>
    <name evidence="1" type="ORF">T02_7918</name>
</gene>
<dbReference type="Proteomes" id="UP000054721">
    <property type="component" value="Unassembled WGS sequence"/>
</dbReference>
<name>A0A0V1KKR6_9BILA</name>
<evidence type="ECO:0000313" key="1">
    <source>
        <dbReference type="EMBL" id="KRZ47827.1"/>
    </source>
</evidence>
<reference evidence="1 2" key="1">
    <citation type="submission" date="2015-05" db="EMBL/GenBank/DDBJ databases">
        <title>Evolution of Trichinella species and genotypes.</title>
        <authorList>
            <person name="Korhonen P.K."/>
            <person name="Edoardo P."/>
            <person name="Giuseppe L.R."/>
            <person name="Gasser R.B."/>
        </authorList>
    </citation>
    <scope>NUCLEOTIDE SEQUENCE [LARGE SCALE GENOMIC DNA]</scope>
    <source>
        <strain evidence="1">ISS10</strain>
    </source>
</reference>
<comment type="caution">
    <text evidence="1">The sequence shown here is derived from an EMBL/GenBank/DDBJ whole genome shotgun (WGS) entry which is preliminary data.</text>
</comment>
<dbReference type="AlphaFoldDB" id="A0A0V1KKR6"/>
<evidence type="ECO:0000313" key="2">
    <source>
        <dbReference type="Proteomes" id="UP000054721"/>
    </source>
</evidence>
<sequence>MLIQLRFALRISTSFTRASTFMVIGFEPGTHVKSSGYTFVYCVTSLLQSSSKDQNVSDKTAVAYELVDCNFCSAVGQLNNDHLTLLTSHVLFWT</sequence>